<dbReference type="InterPro" id="IPR012337">
    <property type="entry name" value="RNaseH-like_sf"/>
</dbReference>
<reference evidence="2 3" key="1">
    <citation type="submission" date="2013-07" db="EMBL/GenBank/DDBJ databases">
        <title>Comparative Genomic and Metabolomic Analysis of Twelve Strains of Pseudoalteromonas luteoviolacea.</title>
        <authorList>
            <person name="Vynne N.G."/>
            <person name="Mansson M."/>
            <person name="Gram L."/>
        </authorList>
    </citation>
    <scope>NUCLEOTIDE SEQUENCE [LARGE SCALE GENOMIC DNA]</scope>
    <source>
        <strain evidence="2 3">NCIMB 1942</strain>
    </source>
</reference>
<name>A0A167GRT1_9GAMM</name>
<dbReference type="Proteomes" id="UP000076587">
    <property type="component" value="Unassembled WGS sequence"/>
</dbReference>
<dbReference type="Gene3D" id="1.10.246.40">
    <property type="entry name" value="Tn5 transposase, domain 1"/>
    <property type="match status" value="1"/>
</dbReference>
<dbReference type="SUPFAM" id="SSF53098">
    <property type="entry name" value="Ribonuclease H-like"/>
    <property type="match status" value="1"/>
</dbReference>
<gene>
    <name evidence="2" type="ORF">N482_24095</name>
</gene>
<organism evidence="2 3">
    <name type="scientific">Pseudoalteromonas luteoviolacea NCIMB 1942</name>
    <dbReference type="NCBI Taxonomy" id="1365253"/>
    <lineage>
        <taxon>Bacteria</taxon>
        <taxon>Pseudomonadati</taxon>
        <taxon>Pseudomonadota</taxon>
        <taxon>Gammaproteobacteria</taxon>
        <taxon>Alteromonadales</taxon>
        <taxon>Pseudoalteromonadaceae</taxon>
        <taxon>Pseudoalteromonas</taxon>
    </lineage>
</organism>
<dbReference type="Pfam" id="PF14706">
    <property type="entry name" value="Tnp_DNA_bind"/>
    <property type="match status" value="1"/>
</dbReference>
<evidence type="ECO:0000313" key="3">
    <source>
        <dbReference type="Proteomes" id="UP000076587"/>
    </source>
</evidence>
<evidence type="ECO:0000313" key="2">
    <source>
        <dbReference type="EMBL" id="KZN56334.1"/>
    </source>
</evidence>
<feature type="non-terminal residue" evidence="2">
    <location>
        <position position="1"/>
    </location>
</feature>
<dbReference type="InterPro" id="IPR038215">
    <property type="entry name" value="TN5-like_N_sf"/>
</dbReference>
<sequence>PKKIIIDQHTKWAEQQFAKSELGDLRRTARLVKLASTLANESGKPLVNIIQSAADMEGAYRFIRNEHIAASAIAESGFKATTEQAQTHNLLLALEDTTTLV</sequence>
<dbReference type="PATRIC" id="fig|1365253.3.peg.776"/>
<dbReference type="AlphaFoldDB" id="A0A167GRT1"/>
<feature type="domain" description="Transposase Tn5-like N-terminal" evidence="1">
    <location>
        <begin position="10"/>
        <end position="68"/>
    </location>
</feature>
<comment type="caution">
    <text evidence="2">The sequence shown here is derived from an EMBL/GenBank/DDBJ whole genome shotgun (WGS) entry which is preliminary data.</text>
</comment>
<dbReference type="InterPro" id="IPR014735">
    <property type="entry name" value="Transposase_Tn5-like_N"/>
</dbReference>
<dbReference type="EMBL" id="AUXT01000042">
    <property type="protein sequence ID" value="KZN56334.1"/>
    <property type="molecule type" value="Genomic_DNA"/>
</dbReference>
<evidence type="ECO:0000259" key="1">
    <source>
        <dbReference type="Pfam" id="PF14706"/>
    </source>
</evidence>
<protein>
    <recommendedName>
        <fullName evidence="1">Transposase Tn5-like N-terminal domain-containing protein</fullName>
    </recommendedName>
</protein>
<proteinExistence type="predicted"/>
<accession>A0A167GRT1</accession>